<evidence type="ECO:0000313" key="2">
    <source>
        <dbReference type="EMBL" id="AKN35907.1"/>
    </source>
</evidence>
<dbReference type="Pfam" id="PF09677">
    <property type="entry name" value="TrbI_Ftype"/>
    <property type="match status" value="1"/>
</dbReference>
<dbReference type="AlphaFoldDB" id="A0A0H3ZNA9"/>
<feature type="signal peptide" evidence="1">
    <location>
        <begin position="1"/>
        <end position="17"/>
    </location>
</feature>
<dbReference type="InterPro" id="IPR014115">
    <property type="entry name" value="TrbI_Ftype"/>
</dbReference>
<accession>A0A0H3ZNA9</accession>
<sequence length="111" mass="12177">MKLEYLTLLLATCLSVAASVATSMVIESPPPVVSMDVKSTVEQYHRELLKSSFSVDEQSKKMADFAAIMNEEVANYSTQHGQVVLVSAAVMEGTPDITAHIQRAIVERYTQ</sequence>
<feature type="chain" id="PRO_5005205091" evidence="1">
    <location>
        <begin position="18"/>
        <end position="111"/>
    </location>
</feature>
<keyword evidence="1" id="KW-0732">Signal</keyword>
<reference evidence="2" key="1">
    <citation type="journal article" date="2015" name="MBio">
        <title>Eco-Evolutionary Dynamics of Episomes among Ecologically Cohesive Bacterial Populations.</title>
        <authorList>
            <person name="Xue H."/>
            <person name="Cordero O.X."/>
            <person name="Camas F.M."/>
            <person name="Trimble W."/>
            <person name="Meyer F."/>
            <person name="Guglielmini J."/>
            <person name="Rocha E.P."/>
            <person name="Polz M.F."/>
        </authorList>
    </citation>
    <scope>NUCLEOTIDE SEQUENCE</scope>
    <source>
        <strain evidence="2">FF_174</strain>
    </source>
</reference>
<organism evidence="2">
    <name type="scientific">Vibrio tasmaniensis</name>
    <dbReference type="NCBI Taxonomy" id="212663"/>
    <lineage>
        <taxon>Bacteria</taxon>
        <taxon>Pseudomonadati</taxon>
        <taxon>Pseudomonadota</taxon>
        <taxon>Gammaproteobacteria</taxon>
        <taxon>Vibrionales</taxon>
        <taxon>Vibrionaceae</taxon>
        <taxon>Vibrio</taxon>
    </lineage>
</organism>
<protein>
    <submittedName>
        <fullName evidence="2">IncF plasmid conjugative transfer protein TrbI</fullName>
    </submittedName>
</protein>
<proteinExistence type="predicted"/>
<name>A0A0H3ZNA9_9VIBR</name>
<dbReference type="EMBL" id="KP795458">
    <property type="protein sequence ID" value="AKN35907.1"/>
    <property type="molecule type" value="Genomic_DNA"/>
</dbReference>
<dbReference type="NCBIfam" id="TIGR02744">
    <property type="entry name" value="TrbI_Ftype"/>
    <property type="match status" value="1"/>
</dbReference>
<evidence type="ECO:0000256" key="1">
    <source>
        <dbReference type="SAM" id="SignalP"/>
    </source>
</evidence>